<dbReference type="EMBL" id="AE017180">
    <property type="protein sequence ID" value="AAR33622.1"/>
    <property type="molecule type" value="Genomic_DNA"/>
</dbReference>
<protein>
    <recommendedName>
        <fullName evidence="4">DUF5683 domain-containing protein</fullName>
    </recommendedName>
</protein>
<dbReference type="eggNOG" id="ENOG502ZD28">
    <property type="taxonomic scope" value="Bacteria"/>
</dbReference>
<dbReference type="HOGENOM" id="CLU_2219349_0_0_7"/>
<organism evidence="2 3">
    <name type="scientific">Geobacter sulfurreducens (strain ATCC 51573 / DSM 12127 / PCA)</name>
    <dbReference type="NCBI Taxonomy" id="243231"/>
    <lineage>
        <taxon>Bacteria</taxon>
        <taxon>Pseudomonadati</taxon>
        <taxon>Thermodesulfobacteriota</taxon>
        <taxon>Desulfuromonadia</taxon>
        <taxon>Geobacterales</taxon>
        <taxon>Geobacteraceae</taxon>
        <taxon>Geobacter</taxon>
    </lineage>
</organism>
<evidence type="ECO:0000313" key="3">
    <source>
        <dbReference type="Proteomes" id="UP000000577"/>
    </source>
</evidence>
<keyword evidence="1" id="KW-0812">Transmembrane</keyword>
<proteinExistence type="predicted"/>
<evidence type="ECO:0000256" key="1">
    <source>
        <dbReference type="SAM" id="Phobius"/>
    </source>
</evidence>
<dbReference type="KEGG" id="gsu:GSU0289"/>
<reference evidence="2 3" key="2">
    <citation type="journal article" date="2012" name="BMC Genomics">
        <title>Comparative genomic analysis of Geobacter sulfurreducens KN400, a strain with enhanced capacity for extracellular electron transfer and electricity production.</title>
        <authorList>
            <person name="Butler J.E."/>
            <person name="Young N.D."/>
            <person name="Aklujkar M."/>
            <person name="Lovley D.R."/>
        </authorList>
    </citation>
    <scope>NUCLEOTIDE SEQUENCE [LARGE SCALE GENOMIC DNA]</scope>
    <source>
        <strain evidence="3">ATCC 51573 / DSM 12127 / PCA</strain>
    </source>
</reference>
<keyword evidence="1" id="KW-0472">Membrane</keyword>
<dbReference type="Proteomes" id="UP000000577">
    <property type="component" value="Chromosome"/>
</dbReference>
<gene>
    <name evidence="2" type="ordered locus">GSU0289</name>
</gene>
<dbReference type="STRING" id="243231.GSU0289"/>
<keyword evidence="1" id="KW-1133">Transmembrane helix</keyword>
<feature type="transmembrane region" description="Helical" evidence="1">
    <location>
        <begin position="72"/>
        <end position="96"/>
    </location>
</feature>
<dbReference type="PATRIC" id="fig|243231.5.peg.286"/>
<reference evidence="2 3" key="1">
    <citation type="journal article" date="2003" name="Science">
        <title>Genome of Geobacter sulfurreducens: metal reduction in subsurface environments.</title>
        <authorList>
            <person name="Methe B.A."/>
            <person name="Nelson K.E."/>
            <person name="Eisen J.A."/>
            <person name="Paulsen I.T."/>
            <person name="Nelson W."/>
            <person name="Heidelberg J.F."/>
            <person name="Wu D."/>
            <person name="Wu M."/>
            <person name="Ward N."/>
            <person name="Beanan M.J."/>
            <person name="Dodson R.J."/>
            <person name="Madupu R."/>
            <person name="Brinkac L.M."/>
            <person name="Daugherty S.C."/>
            <person name="DeBoy R.T."/>
            <person name="Durkin A.S."/>
            <person name="Gwinn M."/>
            <person name="Kolonay J.F."/>
            <person name="Sullivan S.A."/>
            <person name="Haft D.H."/>
            <person name="Selengut J."/>
            <person name="Davidsen T.M."/>
            <person name="Zafar N."/>
            <person name="White O."/>
            <person name="Tran B."/>
            <person name="Romero C."/>
            <person name="Forberger H.A."/>
            <person name="Weidman J."/>
            <person name="Khouri H."/>
            <person name="Feldblyum T.V."/>
            <person name="Utterback T.R."/>
            <person name="Van Aken S.E."/>
            <person name="Lovley D.R."/>
            <person name="Fraser C.M."/>
        </authorList>
    </citation>
    <scope>NUCLEOTIDE SEQUENCE [LARGE SCALE GENOMIC DNA]</scope>
    <source>
        <strain evidence="3">ATCC 51573 / DSM 12127 / PCA</strain>
    </source>
</reference>
<evidence type="ECO:0008006" key="4">
    <source>
        <dbReference type="Google" id="ProtNLM"/>
    </source>
</evidence>
<dbReference type="InParanoid" id="Q74GF7"/>
<name>Q74GF7_GEOSL</name>
<dbReference type="RefSeq" id="WP_010940961.1">
    <property type="nucleotide sequence ID" value="NC_002939.5"/>
</dbReference>
<keyword evidence="3" id="KW-1185">Reference proteome</keyword>
<feature type="transmembrane region" description="Helical" evidence="1">
    <location>
        <begin position="29"/>
        <end position="51"/>
    </location>
</feature>
<accession>Q74GF7</accession>
<dbReference type="EnsemblBacteria" id="AAR33622">
    <property type="protein sequence ID" value="AAR33622"/>
    <property type="gene ID" value="GSU0289"/>
</dbReference>
<dbReference type="AlphaFoldDB" id="Q74GF7"/>
<sequence length="110" mass="11261">MKLNIKAALLSAFVLPGLGQLKNGRRAKGGVLLLLSNVFLIGAVFVVLRGLGPVLVKAKITGVVDANAVAETMASGGAVAMGLLAFFAAVWCYAVVDALFDRGDETDADG</sequence>
<dbReference type="OrthoDB" id="5398323at2"/>
<evidence type="ECO:0000313" key="2">
    <source>
        <dbReference type="EMBL" id="AAR33622.1"/>
    </source>
</evidence>